<dbReference type="InterPro" id="IPR013783">
    <property type="entry name" value="Ig-like_fold"/>
</dbReference>
<dbReference type="Pfam" id="PF06458">
    <property type="entry name" value="MucBP"/>
    <property type="match status" value="2"/>
</dbReference>
<evidence type="ECO:0000259" key="6">
    <source>
        <dbReference type="Pfam" id="PF18981"/>
    </source>
</evidence>
<protein>
    <submittedName>
        <fullName evidence="7">Cell surface protein</fullName>
    </submittedName>
</protein>
<dbReference type="Pfam" id="PF18981">
    <property type="entry name" value="InlK_D3"/>
    <property type="match status" value="1"/>
</dbReference>
<dbReference type="RefSeq" id="WP_254909544.1">
    <property type="nucleotide sequence ID" value="NZ_CP147246.1"/>
</dbReference>
<reference evidence="8" key="3">
    <citation type="submission" date="2024-03" db="EMBL/GenBank/DDBJ databases">
        <title>The Genome Sequence of Enterococcus sp. DIV0238c.</title>
        <authorList>
            <consortium name="The Broad Institute Genomics Platform"/>
            <consortium name="The Broad Institute Microbial Omics Core"/>
            <consortium name="The Broad Institute Genomic Center for Infectious Diseases"/>
            <person name="Earl A."/>
            <person name="Manson A."/>
            <person name="Gilmore M."/>
            <person name="Schwartman J."/>
            <person name="Shea T."/>
            <person name="Abouelleil A."/>
            <person name="Cao P."/>
            <person name="Chapman S."/>
            <person name="Cusick C."/>
            <person name="Young S."/>
            <person name="Neafsey D."/>
            <person name="Nusbaum C."/>
            <person name="Birren B."/>
        </authorList>
    </citation>
    <scope>NUCLEOTIDE SEQUENCE</scope>
    <source>
        <strain evidence="8">9D6_DIV0238</strain>
    </source>
</reference>
<dbReference type="AlphaFoldDB" id="A0A200JE58"/>
<feature type="region of interest" description="Disordered" evidence="2">
    <location>
        <begin position="65"/>
        <end position="86"/>
    </location>
</feature>
<feature type="transmembrane region" description="Helical" evidence="3">
    <location>
        <begin position="606"/>
        <end position="625"/>
    </location>
</feature>
<feature type="domain" description="MucBP" evidence="5">
    <location>
        <begin position="503"/>
        <end position="564"/>
    </location>
</feature>
<feature type="domain" description="MucBP" evidence="5">
    <location>
        <begin position="433"/>
        <end position="494"/>
    </location>
</feature>
<keyword evidence="4" id="KW-0732">Signal</keyword>
<accession>A0A200JE58</accession>
<proteinExistence type="predicted"/>
<evidence type="ECO:0000256" key="4">
    <source>
        <dbReference type="SAM" id="SignalP"/>
    </source>
</evidence>
<dbReference type="Proteomes" id="UP000196151">
    <property type="component" value="Chromosome"/>
</dbReference>
<organism evidence="7">
    <name type="scientific">Candidatus Enterococcus dunnyi</name>
    <dbReference type="NCBI Taxonomy" id="1834192"/>
    <lineage>
        <taxon>Bacteria</taxon>
        <taxon>Bacillati</taxon>
        <taxon>Bacillota</taxon>
        <taxon>Bacilli</taxon>
        <taxon>Lactobacillales</taxon>
        <taxon>Enterococcaceae</taxon>
        <taxon>Enterococcus</taxon>
    </lineage>
</organism>
<keyword evidence="9" id="KW-1185">Reference proteome</keyword>
<reference evidence="8" key="2">
    <citation type="submission" date="2017-05" db="EMBL/GenBank/DDBJ databases">
        <authorList>
            <consortium name="The Broad Institute Genomics Platform"/>
            <consortium name="The Broad Institute Genomic Center for Infectious Diseases"/>
            <person name="Earl A."/>
            <person name="Manson A."/>
            <person name="Schwartman J."/>
            <person name="Gilmore M."/>
            <person name="Abouelleil A."/>
            <person name="Cao P."/>
            <person name="Chapman S."/>
            <person name="Cusick C."/>
            <person name="Shea T."/>
            <person name="Young S."/>
            <person name="Neafsey D."/>
            <person name="Nusbaum C."/>
            <person name="Birren B."/>
        </authorList>
    </citation>
    <scope>NUCLEOTIDE SEQUENCE</scope>
    <source>
        <strain evidence="8">9D6_DIV0238</strain>
    </source>
</reference>
<dbReference type="EMBL" id="CP147246">
    <property type="protein sequence ID" value="WYJ95678.1"/>
    <property type="molecule type" value="Genomic_DNA"/>
</dbReference>
<dbReference type="EMBL" id="NIBQ01000001">
    <property type="protein sequence ID" value="OUZ35161.1"/>
    <property type="molecule type" value="Genomic_DNA"/>
</dbReference>
<reference evidence="7" key="1">
    <citation type="submission" date="2017-05" db="EMBL/GenBank/DDBJ databases">
        <title>The Genome Sequence of Enterococcus sp. 9D6_DIV0238.</title>
        <authorList>
            <consortium name="The Broad Institute Genomics Platform"/>
            <consortium name="The Broad Institute Genomic Center for Infectious Diseases"/>
            <person name="Earl A."/>
            <person name="Manson A."/>
            <person name="Schwartman J."/>
            <person name="Gilmore M."/>
            <person name="Abouelleil A."/>
            <person name="Cao P."/>
            <person name="Chapman S."/>
            <person name="Cusick C."/>
            <person name="Shea T."/>
            <person name="Young S."/>
            <person name="Neafsey D."/>
            <person name="Nusbaum C."/>
            <person name="Birren B."/>
        </authorList>
    </citation>
    <scope>NUCLEOTIDE SEQUENCE [LARGE SCALE GENOMIC DNA]</scope>
    <source>
        <strain evidence="7">9D6_DIV0238</strain>
    </source>
</reference>
<dbReference type="NCBIfam" id="NF033932">
    <property type="entry name" value="LapB_rpt_80"/>
    <property type="match status" value="1"/>
</dbReference>
<dbReference type="InterPro" id="IPR044056">
    <property type="entry name" value="InlI_Ig-like"/>
</dbReference>
<name>A0A200JE58_9ENTE</name>
<evidence type="ECO:0000313" key="8">
    <source>
        <dbReference type="EMBL" id="WYJ95678.1"/>
    </source>
</evidence>
<evidence type="ECO:0000256" key="1">
    <source>
        <dbReference type="ARBA" id="ARBA00022737"/>
    </source>
</evidence>
<keyword evidence="3" id="KW-0812">Transmembrane</keyword>
<keyword evidence="3" id="KW-0472">Membrane</keyword>
<feature type="compositionally biased region" description="Low complexity" evidence="2">
    <location>
        <begin position="71"/>
        <end position="85"/>
    </location>
</feature>
<dbReference type="Gene3D" id="2.60.40.10">
    <property type="entry name" value="Immunoglobulins"/>
    <property type="match status" value="1"/>
</dbReference>
<sequence>MKKRKSLVLLGTILLCTTQLAPMISYSMEAGTLNQSNTSTLYNENSEEMMINPKQDLSDQPIMESEHVEEQTNQETQNEVNETENPLADSTQTLVDDKNEIEKAVDAQESNVIQGLADSLGTLEQLIPKNPEAVADISGNLGILPTDEVTQEQLDTITTLRASASGWEGFQYLTNLTELVIFTGIGHPENDVQYLLPLKQFETLTYDGSGGNEHTLVPNGTSQKSSVDLTQFNELLDNGFPLNVNFMNLDVTAYTPSYKYAIANPFIDREGAESQELSIDAPSSDIFYDEENGIFFTEIADGTMVVPSNNLIDELYFADNEWKIQYYFTMVNFNVPVYGDFVIEADSEISYHANTSISEATFLSDIHAEYAAKLPVESDVIIKSNFSENVDFNQPGEYTVQLDTKLSSTIDSRANAKPVEVFVTILPEISGDVIVKYVDTEGNSIADEIIKSGSIGEDYTTEKQEIAGYTFKEVQGNVSGKFTNQLQTVTYVYTKNTGSAGDVIVKYVDTTGHPIADEIVKSGKIGEGYTTEKQEITGYTFKEVQGNTVGTFTNQVQTVTYIYTKNKENISSPAPKPQGSSNNGQGYEKNDTTKGALPALGETDHLTLNILGMIIMVVTAIILLFRKRTQEK</sequence>
<feature type="domain" description="Internalin I Ig-like" evidence="6">
    <location>
        <begin position="342"/>
        <end position="425"/>
    </location>
</feature>
<keyword evidence="1" id="KW-0677">Repeat</keyword>
<evidence type="ECO:0000256" key="3">
    <source>
        <dbReference type="SAM" id="Phobius"/>
    </source>
</evidence>
<dbReference type="InterPro" id="IPR009459">
    <property type="entry name" value="MucBP_dom"/>
</dbReference>
<evidence type="ECO:0000313" key="9">
    <source>
        <dbReference type="Proteomes" id="UP000196151"/>
    </source>
</evidence>
<evidence type="ECO:0000256" key="2">
    <source>
        <dbReference type="SAM" id="MobiDB-lite"/>
    </source>
</evidence>
<keyword evidence="3" id="KW-1133">Transmembrane helix</keyword>
<feature type="signal peptide" evidence="4">
    <location>
        <begin position="1"/>
        <end position="21"/>
    </location>
</feature>
<feature type="region of interest" description="Disordered" evidence="2">
    <location>
        <begin position="568"/>
        <end position="596"/>
    </location>
</feature>
<gene>
    <name evidence="7" type="ORF">A5889_000636</name>
    <name evidence="8" type="ORF">A5889_003226</name>
</gene>
<evidence type="ECO:0000259" key="5">
    <source>
        <dbReference type="Pfam" id="PF06458"/>
    </source>
</evidence>
<evidence type="ECO:0000313" key="7">
    <source>
        <dbReference type="EMBL" id="OUZ35161.1"/>
    </source>
</evidence>
<feature type="chain" id="PRO_5038916392" evidence="4">
    <location>
        <begin position="22"/>
        <end position="632"/>
    </location>
</feature>
<dbReference type="Gene3D" id="3.10.20.320">
    <property type="entry name" value="Putative peptidoglycan bound protein (lpxtg motif)"/>
    <property type="match status" value="2"/>
</dbReference>